<dbReference type="Proteomes" id="UP000504617">
    <property type="component" value="Unplaced"/>
</dbReference>
<dbReference type="GO" id="GO:0042018">
    <property type="term" value="F:interleukin-22 receptor activity"/>
    <property type="evidence" value="ECO:0007669"/>
    <property type="project" value="TreeGrafter"/>
</dbReference>
<feature type="transmembrane region" description="Helical" evidence="2">
    <location>
        <begin position="297"/>
        <end position="319"/>
    </location>
</feature>
<evidence type="ECO:0000256" key="1">
    <source>
        <dbReference type="SAM" id="MobiDB-lite"/>
    </source>
</evidence>
<dbReference type="Gene3D" id="2.60.40.10">
    <property type="entry name" value="Immunoglobulins"/>
    <property type="match status" value="2"/>
</dbReference>
<accession>A0A6I9YI19</accession>
<keyword evidence="2" id="KW-0812">Transmembrane</keyword>
<evidence type="ECO:0000313" key="5">
    <source>
        <dbReference type="RefSeq" id="XP_013923846.1"/>
    </source>
</evidence>
<keyword evidence="2" id="KW-0472">Membrane</keyword>
<keyword evidence="4" id="KW-1185">Reference proteome</keyword>
<proteinExistence type="predicted"/>
<organism evidence="4 5">
    <name type="scientific">Thamnophis sirtalis</name>
    <dbReference type="NCBI Taxonomy" id="35019"/>
    <lineage>
        <taxon>Eukaryota</taxon>
        <taxon>Metazoa</taxon>
        <taxon>Chordata</taxon>
        <taxon>Craniata</taxon>
        <taxon>Vertebrata</taxon>
        <taxon>Euteleostomi</taxon>
        <taxon>Lepidosauria</taxon>
        <taxon>Squamata</taxon>
        <taxon>Bifurcata</taxon>
        <taxon>Unidentata</taxon>
        <taxon>Episquamata</taxon>
        <taxon>Toxicofera</taxon>
        <taxon>Serpentes</taxon>
        <taxon>Colubroidea</taxon>
        <taxon>Colubridae</taxon>
        <taxon>Natricinae</taxon>
        <taxon>Thamnophis</taxon>
    </lineage>
</organism>
<dbReference type="InterPro" id="IPR050650">
    <property type="entry name" value="Type-II_Cytokine-TF_Rcpt"/>
</dbReference>
<feature type="region of interest" description="Disordered" evidence="1">
    <location>
        <begin position="358"/>
        <end position="378"/>
    </location>
</feature>
<dbReference type="AlphaFoldDB" id="A0A6I9YI19"/>
<dbReference type="KEGG" id="tsr:106550452"/>
<dbReference type="OrthoDB" id="8947665at2759"/>
<dbReference type="InterPro" id="IPR036116">
    <property type="entry name" value="FN3_sf"/>
</dbReference>
<dbReference type="PANTHER" id="PTHR20859">
    <property type="entry name" value="INTERFERON/INTERLEUKIN RECEPTOR"/>
    <property type="match status" value="1"/>
</dbReference>
<reference evidence="5 6" key="1">
    <citation type="submission" date="2025-04" db="UniProtKB">
        <authorList>
            <consortium name="RefSeq"/>
        </authorList>
    </citation>
    <scope>IDENTIFICATION</scope>
    <source>
        <tissue evidence="5 6">Skeletal muscle</tissue>
    </source>
</reference>
<feature type="compositionally biased region" description="Polar residues" evidence="1">
    <location>
        <begin position="86"/>
        <end position="104"/>
    </location>
</feature>
<evidence type="ECO:0000259" key="3">
    <source>
        <dbReference type="Pfam" id="PF09294"/>
    </source>
</evidence>
<dbReference type="SUPFAM" id="SSF49265">
    <property type="entry name" value="Fibronectin type III"/>
    <property type="match status" value="2"/>
</dbReference>
<dbReference type="InterPro" id="IPR015373">
    <property type="entry name" value="Interferon/interleukin_rcp_dom"/>
</dbReference>
<dbReference type="PANTHER" id="PTHR20859:SF84">
    <property type="entry name" value="INTERFERON ALPHA_BETA RECEPTOR 2"/>
    <property type="match status" value="1"/>
</dbReference>
<feature type="region of interest" description="Disordered" evidence="1">
    <location>
        <begin position="86"/>
        <end position="108"/>
    </location>
</feature>
<protein>
    <submittedName>
        <fullName evidence="5 6">Interferon alpha/beta receptor 2-like</fullName>
    </submittedName>
</protein>
<evidence type="ECO:0000313" key="4">
    <source>
        <dbReference type="Proteomes" id="UP000504617"/>
    </source>
</evidence>
<dbReference type="InterPro" id="IPR013783">
    <property type="entry name" value="Ig-like_fold"/>
</dbReference>
<keyword evidence="2" id="KW-1133">Transmembrane helix</keyword>
<sequence length="535" mass="60489">MAFSMKPLNFCKLAYISAITLSFSNFLETSESSLILNMKAEDFEYILSWKAGNSSRIPVCYTVIYWYNMKSDFDCNLHTMETKSKSAVKSQEQVNSYNSRSPENQDSDHHVLGPGQFAACPPMKQALSDIKSMQPRNVLIDAVQGCTNIARPFCNLTNEFADVCRRTAYIVVQQYTSNGTNYSDIIPFNPFSNRCFRPPQFNISVCQNCVNVTVKLPPLLLKIYQKLDYTIIVETADLKENRVTNSTKQDNFFTILEDLHANKNYCIAVQVSTGHNPQCTSTIPKCIMLESNNREDYIMLSILAPLILVVVIIISAFLYKAGFIFFKRSTSSNVLNINRDLAYSVFESNPEEICEVQVQESEAQQHSDDENSESDVESNLDTECDFFNQITPFSQVENTQKLFTGCSATKNEVTRTLAQRNQDDIDKSSPITPLYPSEVNSGHVAESERTDCLNVNLNSVMLGISDKNLDFSTIDHEDLNESCILDAFEPNHFTEMPDNQSFDVQNLCSWENRSVSGESESSYSETECTSGYMKR</sequence>
<dbReference type="GO" id="GO:0005886">
    <property type="term" value="C:plasma membrane"/>
    <property type="evidence" value="ECO:0007669"/>
    <property type="project" value="TreeGrafter"/>
</dbReference>
<gene>
    <name evidence="5 6" type="primary">LOC106550452</name>
</gene>
<dbReference type="RefSeq" id="XP_013923855.1">
    <property type="nucleotide sequence ID" value="XM_014068380.1"/>
</dbReference>
<dbReference type="RefSeq" id="XP_013923846.1">
    <property type="nucleotide sequence ID" value="XM_014068371.1"/>
</dbReference>
<evidence type="ECO:0000256" key="2">
    <source>
        <dbReference type="SAM" id="Phobius"/>
    </source>
</evidence>
<feature type="region of interest" description="Disordered" evidence="1">
    <location>
        <begin position="515"/>
        <end position="535"/>
    </location>
</feature>
<evidence type="ECO:0000313" key="6">
    <source>
        <dbReference type="RefSeq" id="XP_013923855.1"/>
    </source>
</evidence>
<dbReference type="GeneID" id="106550452"/>
<feature type="domain" description="Interferon/interleukin receptor" evidence="3">
    <location>
        <begin position="197"/>
        <end position="288"/>
    </location>
</feature>
<dbReference type="Pfam" id="PF09294">
    <property type="entry name" value="Interfer-bind"/>
    <property type="match status" value="1"/>
</dbReference>
<name>A0A6I9YI19_9SAUR</name>